<organism evidence="1 2">
    <name type="scientific">Clunio marinus</name>
    <dbReference type="NCBI Taxonomy" id="568069"/>
    <lineage>
        <taxon>Eukaryota</taxon>
        <taxon>Metazoa</taxon>
        <taxon>Ecdysozoa</taxon>
        <taxon>Arthropoda</taxon>
        <taxon>Hexapoda</taxon>
        <taxon>Insecta</taxon>
        <taxon>Pterygota</taxon>
        <taxon>Neoptera</taxon>
        <taxon>Endopterygota</taxon>
        <taxon>Diptera</taxon>
        <taxon>Nematocera</taxon>
        <taxon>Chironomoidea</taxon>
        <taxon>Chironomidae</taxon>
        <taxon>Clunio</taxon>
    </lineage>
</organism>
<protein>
    <submittedName>
        <fullName evidence="1">CLUMA_CG006133, isoform A</fullName>
    </submittedName>
</protein>
<evidence type="ECO:0000313" key="1">
    <source>
        <dbReference type="EMBL" id="CRK92584.1"/>
    </source>
</evidence>
<sequence length="83" mass="9754">MEVGDVYILRVNNINKESSNVLWGMGFDQLRLDEIKHKKKVRVLSQMQKLLLMTPGTEQNLCWRGNRDRTMRMSNNSKHFSST</sequence>
<gene>
    <name evidence="1" type="ORF">CLUMA_CG006133</name>
</gene>
<dbReference type="EMBL" id="CVRI01000031">
    <property type="protein sequence ID" value="CRK92584.1"/>
    <property type="molecule type" value="Genomic_DNA"/>
</dbReference>
<accession>A0A1J1HWY1</accession>
<dbReference type="Proteomes" id="UP000183832">
    <property type="component" value="Unassembled WGS sequence"/>
</dbReference>
<evidence type="ECO:0000313" key="2">
    <source>
        <dbReference type="Proteomes" id="UP000183832"/>
    </source>
</evidence>
<name>A0A1J1HWY1_9DIPT</name>
<keyword evidence="2" id="KW-1185">Reference proteome</keyword>
<dbReference type="AlphaFoldDB" id="A0A1J1HWY1"/>
<proteinExistence type="predicted"/>
<reference evidence="1 2" key="1">
    <citation type="submission" date="2015-04" db="EMBL/GenBank/DDBJ databases">
        <authorList>
            <person name="Syromyatnikov M.Y."/>
            <person name="Popov V.N."/>
        </authorList>
    </citation>
    <scope>NUCLEOTIDE SEQUENCE [LARGE SCALE GENOMIC DNA]</scope>
</reference>